<evidence type="ECO:0000313" key="2">
    <source>
        <dbReference type="EMBL" id="WKN39158.1"/>
    </source>
</evidence>
<dbReference type="AlphaFoldDB" id="A0AA49JFD7"/>
<feature type="transmembrane region" description="Helical" evidence="1">
    <location>
        <begin position="102"/>
        <end position="124"/>
    </location>
</feature>
<feature type="transmembrane region" description="Helical" evidence="1">
    <location>
        <begin position="63"/>
        <end position="82"/>
    </location>
</feature>
<accession>A0AA49JFD7</accession>
<keyword evidence="1" id="KW-0472">Membrane</keyword>
<protein>
    <submittedName>
        <fullName evidence="2">Uncharacterized protein</fullName>
    </submittedName>
</protein>
<feature type="transmembrane region" description="Helical" evidence="1">
    <location>
        <begin position="29"/>
        <end position="51"/>
    </location>
</feature>
<proteinExistence type="predicted"/>
<keyword evidence="1" id="KW-1133">Transmembrane helix</keyword>
<reference evidence="2" key="2">
    <citation type="journal article" date="2024" name="Antonie Van Leeuwenhoek">
        <title>Roseihalotalea indica gen. nov., sp. nov., a halophilic Bacteroidetes from mesopelagic Southwest Indian Ocean with higher carbohydrate metabolic potential.</title>
        <authorList>
            <person name="Chen B."/>
            <person name="Zhang M."/>
            <person name="Lin D."/>
            <person name="Ye J."/>
            <person name="Tang K."/>
        </authorList>
    </citation>
    <scope>NUCLEOTIDE SEQUENCE</scope>
    <source>
        <strain evidence="2">TK19036</strain>
    </source>
</reference>
<keyword evidence="1" id="KW-0812">Transmembrane</keyword>
<name>A0AA49JFD7_9BACT</name>
<evidence type="ECO:0000256" key="1">
    <source>
        <dbReference type="SAM" id="Phobius"/>
    </source>
</evidence>
<dbReference type="EMBL" id="CP120682">
    <property type="protein sequence ID" value="WKN39158.1"/>
    <property type="molecule type" value="Genomic_DNA"/>
</dbReference>
<gene>
    <name evidence="2" type="ORF">K4G66_10660</name>
</gene>
<organism evidence="2">
    <name type="scientific">Roseihalotalea indica</name>
    <dbReference type="NCBI Taxonomy" id="2867963"/>
    <lineage>
        <taxon>Bacteria</taxon>
        <taxon>Pseudomonadati</taxon>
        <taxon>Bacteroidota</taxon>
        <taxon>Cytophagia</taxon>
        <taxon>Cytophagales</taxon>
        <taxon>Catalimonadaceae</taxon>
        <taxon>Roseihalotalea</taxon>
    </lineage>
</organism>
<reference evidence="2" key="1">
    <citation type="journal article" date="2023" name="Comput. Struct. Biotechnol. J.">
        <title>Discovery of a novel marine Bacteroidetes with a rich repertoire of carbohydrate-active enzymes.</title>
        <authorList>
            <person name="Chen B."/>
            <person name="Liu G."/>
            <person name="Chen Q."/>
            <person name="Wang H."/>
            <person name="Liu L."/>
            <person name="Tang K."/>
        </authorList>
    </citation>
    <scope>NUCLEOTIDE SEQUENCE</scope>
    <source>
        <strain evidence="2">TK19036</strain>
    </source>
</reference>
<sequence length="135" mass="16060">MNDFFAPIYEGWGAFYLENFSDDLYNERLYIPIGWTLLLTALGLMAVYYYVINHPRFNRWFHWLIYVLVIGAINFAVAYFISYNEISVLYEEDPYSSEYYTFSLVNLLWALAFCLLFSFGIRWWSTNSSTTPIPQ</sequence>